<name>A0A8J2ZQ15_9BACI</name>
<evidence type="ECO:0000256" key="1">
    <source>
        <dbReference type="ARBA" id="ARBA00007074"/>
    </source>
</evidence>
<dbReference type="PANTHER" id="PTHR47053:SF3">
    <property type="entry name" value="GAMMA-D-GLUTAMYL-L-LYSINE DIPEPTIDYL-PEPTIDASE"/>
    <property type="match status" value="1"/>
</dbReference>
<dbReference type="InterPro" id="IPR038765">
    <property type="entry name" value="Papain-like_cys_pep_sf"/>
</dbReference>
<dbReference type="Gene3D" id="2.30.30.40">
    <property type="entry name" value="SH3 Domains"/>
    <property type="match status" value="1"/>
</dbReference>
<dbReference type="InterPro" id="IPR000064">
    <property type="entry name" value="NLP_P60_dom"/>
</dbReference>
<evidence type="ECO:0000259" key="5">
    <source>
        <dbReference type="PROSITE" id="PS51935"/>
    </source>
</evidence>
<keyword evidence="7" id="KW-1185">Reference proteome</keyword>
<keyword evidence="4" id="KW-0788">Thiol protease</keyword>
<dbReference type="Pfam" id="PF23795">
    <property type="entry name" value="SH3_YKFC_2nd"/>
    <property type="match status" value="1"/>
</dbReference>
<protein>
    <submittedName>
        <fullName evidence="6">Gamma-D-glutamyl-L-lysine endopeptidase</fullName>
    </submittedName>
</protein>
<evidence type="ECO:0000256" key="3">
    <source>
        <dbReference type="ARBA" id="ARBA00022801"/>
    </source>
</evidence>
<comment type="similarity">
    <text evidence="1">Belongs to the peptidase C40 family.</text>
</comment>
<evidence type="ECO:0000256" key="4">
    <source>
        <dbReference type="ARBA" id="ARBA00022807"/>
    </source>
</evidence>
<dbReference type="EMBL" id="BMEV01000008">
    <property type="protein sequence ID" value="GGH71015.1"/>
    <property type="molecule type" value="Genomic_DNA"/>
</dbReference>
<keyword evidence="3" id="KW-0378">Hydrolase</keyword>
<accession>A0A8J2ZQ15</accession>
<reference evidence="6" key="1">
    <citation type="journal article" date="2014" name="Int. J. Syst. Evol. Microbiol.">
        <title>Complete genome sequence of Corynebacterium casei LMG S-19264T (=DSM 44701T), isolated from a smear-ripened cheese.</title>
        <authorList>
            <consortium name="US DOE Joint Genome Institute (JGI-PGF)"/>
            <person name="Walter F."/>
            <person name="Albersmeier A."/>
            <person name="Kalinowski J."/>
            <person name="Ruckert C."/>
        </authorList>
    </citation>
    <scope>NUCLEOTIDE SEQUENCE</scope>
    <source>
        <strain evidence="6">CGMCC 1.12360</strain>
    </source>
</reference>
<reference evidence="6" key="2">
    <citation type="submission" date="2020-09" db="EMBL/GenBank/DDBJ databases">
        <authorList>
            <person name="Sun Q."/>
            <person name="Zhou Y."/>
        </authorList>
    </citation>
    <scope>NUCLEOTIDE SEQUENCE</scope>
    <source>
        <strain evidence="6">CGMCC 1.12360</strain>
    </source>
</reference>
<comment type="caution">
    <text evidence="6">The sequence shown here is derived from an EMBL/GenBank/DDBJ whole genome shotgun (WGS) entry which is preliminary data.</text>
</comment>
<dbReference type="InterPro" id="IPR051202">
    <property type="entry name" value="Peptidase_C40"/>
</dbReference>
<dbReference type="Proteomes" id="UP000602050">
    <property type="component" value="Unassembled WGS sequence"/>
</dbReference>
<feature type="domain" description="NlpC/P60" evidence="5">
    <location>
        <begin position="187"/>
        <end position="311"/>
    </location>
</feature>
<dbReference type="PANTHER" id="PTHR47053">
    <property type="entry name" value="MUREIN DD-ENDOPEPTIDASE MEPH-RELATED"/>
    <property type="match status" value="1"/>
</dbReference>
<evidence type="ECO:0000256" key="2">
    <source>
        <dbReference type="ARBA" id="ARBA00022670"/>
    </source>
</evidence>
<keyword evidence="2" id="KW-0645">Protease</keyword>
<dbReference type="RefSeq" id="WP_188390944.1">
    <property type="nucleotide sequence ID" value="NZ_BMEV01000008.1"/>
</dbReference>
<dbReference type="InterPro" id="IPR057812">
    <property type="entry name" value="SH3_YKFC_2nd"/>
</dbReference>
<proteinExistence type="inferred from homology"/>
<organism evidence="6 7">
    <name type="scientific">Compostibacillus humi</name>
    <dbReference type="NCBI Taxonomy" id="1245525"/>
    <lineage>
        <taxon>Bacteria</taxon>
        <taxon>Bacillati</taxon>
        <taxon>Bacillota</taxon>
        <taxon>Bacilli</taxon>
        <taxon>Bacillales</taxon>
        <taxon>Bacillaceae</taxon>
        <taxon>Compostibacillus</taxon>
    </lineage>
</organism>
<gene>
    <name evidence="6" type="primary">ykfC</name>
    <name evidence="6" type="ORF">GCM10010978_06500</name>
</gene>
<dbReference type="GO" id="GO:0006508">
    <property type="term" value="P:proteolysis"/>
    <property type="evidence" value="ECO:0007669"/>
    <property type="project" value="UniProtKB-KW"/>
</dbReference>
<dbReference type="AlphaFoldDB" id="A0A8J2ZQ15"/>
<dbReference type="Gene3D" id="3.90.1720.10">
    <property type="entry name" value="endopeptidase domain like (from Nostoc punctiforme)"/>
    <property type="match status" value="1"/>
</dbReference>
<evidence type="ECO:0000313" key="6">
    <source>
        <dbReference type="EMBL" id="GGH71015.1"/>
    </source>
</evidence>
<dbReference type="SUPFAM" id="SSF54001">
    <property type="entry name" value="Cysteine proteinases"/>
    <property type="match status" value="1"/>
</dbReference>
<sequence>MFRQNFDLFPNKMWVTAVPVATVWTKPESVRDVDRGGTTNPIDIEAWLAGLTREEKLSFCHDNRIQTQTLYGEPVLLSEVKGDFAYVYIPTQASRKDRRGYPGWIPLAQLKQVEKSAWMKPQTAAVITDSAWTETASGKREKKLSFLTLLPVEKVEEKRVEVVTPDGNRFLPKEAVEIFPTAEGIAPGDGEQIAKVMERFLGLGYLWGGMSAFGYDCSGLTYAAHKANGYQIPRDAGDQAEAGRDIPLDRLERGDLLFFAPDRKRENIQHVGIYVGSGKMLHTPMLGGGAEITPLQGTKYEKELCAATRFW</sequence>
<dbReference type="PROSITE" id="PS51935">
    <property type="entry name" value="NLPC_P60"/>
    <property type="match status" value="1"/>
</dbReference>
<evidence type="ECO:0000313" key="7">
    <source>
        <dbReference type="Proteomes" id="UP000602050"/>
    </source>
</evidence>
<dbReference type="Pfam" id="PF00877">
    <property type="entry name" value="NLPC_P60"/>
    <property type="match status" value="1"/>
</dbReference>
<dbReference type="GO" id="GO:0008234">
    <property type="term" value="F:cysteine-type peptidase activity"/>
    <property type="evidence" value="ECO:0007669"/>
    <property type="project" value="UniProtKB-KW"/>
</dbReference>